<evidence type="ECO:0008006" key="4">
    <source>
        <dbReference type="Google" id="ProtNLM"/>
    </source>
</evidence>
<accession>A0A1M4XQ06</accession>
<keyword evidence="3" id="KW-1185">Reference proteome</keyword>
<dbReference type="GO" id="GO:0005975">
    <property type="term" value="P:carbohydrate metabolic process"/>
    <property type="evidence" value="ECO:0007669"/>
    <property type="project" value="UniProtKB-ARBA"/>
</dbReference>
<dbReference type="AlphaFoldDB" id="A0A1M4XQ06"/>
<proteinExistence type="predicted"/>
<gene>
    <name evidence="2" type="ORF">SAMN02746089_01076</name>
</gene>
<organism evidence="2 3">
    <name type="scientific">Caldanaerobius fijiensis DSM 17918</name>
    <dbReference type="NCBI Taxonomy" id="1121256"/>
    <lineage>
        <taxon>Bacteria</taxon>
        <taxon>Bacillati</taxon>
        <taxon>Bacillota</taxon>
        <taxon>Clostridia</taxon>
        <taxon>Thermoanaerobacterales</taxon>
        <taxon>Thermoanaerobacteraceae</taxon>
        <taxon>Caldanaerobius</taxon>
    </lineage>
</organism>
<evidence type="ECO:0000256" key="1">
    <source>
        <dbReference type="ARBA" id="ARBA00022801"/>
    </source>
</evidence>
<dbReference type="EMBL" id="FQVH01000008">
    <property type="protein sequence ID" value="SHE95667.1"/>
    <property type="molecule type" value="Genomic_DNA"/>
</dbReference>
<name>A0A1M4XQ06_9THEO</name>
<keyword evidence="1" id="KW-0378">Hydrolase</keyword>
<reference evidence="2 3" key="1">
    <citation type="submission" date="2016-11" db="EMBL/GenBank/DDBJ databases">
        <authorList>
            <person name="Jaros S."/>
            <person name="Januszkiewicz K."/>
            <person name="Wedrychowicz H."/>
        </authorList>
    </citation>
    <scope>NUCLEOTIDE SEQUENCE [LARGE SCALE GENOMIC DNA]</scope>
    <source>
        <strain evidence="2 3">DSM 17918</strain>
    </source>
</reference>
<dbReference type="SUPFAM" id="SSF55545">
    <property type="entry name" value="beta-N-acetylhexosaminidase-like domain"/>
    <property type="match status" value="1"/>
</dbReference>
<evidence type="ECO:0000313" key="2">
    <source>
        <dbReference type="EMBL" id="SHE95667.1"/>
    </source>
</evidence>
<dbReference type="SUPFAM" id="SSF51445">
    <property type="entry name" value="(Trans)glycosidases"/>
    <property type="match status" value="1"/>
</dbReference>
<dbReference type="Gene3D" id="3.30.379.10">
    <property type="entry name" value="Chitobiase/beta-hexosaminidase domain 2-like"/>
    <property type="match status" value="1"/>
</dbReference>
<sequence length="763" mass="87392">MSINFFDLSNAVILCPGEMSRRNQKAIDLLIDEIKKRTGLKMQLVKSMPSEGLPIIEIKKVDSNQLHSEQILPEGYSIQINRDQGCMPRVIITGNDERGLLFGIGGFLRKLHMTGGKIEVDADLDIVTAPRYPLRGHQLGYRPKTNSYDAWTPEFFEQYVRDLIVFGTNAIEILPPRTDDEDTSPHMKVPKLEMMSFLSEMLDSYGLDVWIWYPAMASDYSDSRIVEKELGEWEEIFKNCRRVDAVFVPGGDPGDTPPHVLFPFLAKVSERLHKHHPSAQIWVSPQGFSAEWLDEFYNILRKESPEWLYGVVYGPWIRTTLPELRAKVPLKYPIRHYPDITHTISCQYPVPQWDYAYAVTLGREPINPRPVDESKIFKASCKYTIGFITYSEGCNDDVNKIVWSSLGWNPDAKLIDILREYSRYFISERFGDSLAHGIMALEENWRGPVIAKSSIYTTLMQFQAMEKEAGEELTKNWRFQQLLYRAYYDAYVRRRLIYETELEEEAMDRLREAEKTGAEKAISEAEAILNQAEEKKVGVDWRQRIEELAAELFKSCGMQLSVEKYGAIGEERGATLDTVDRAINNRQYLKNALKKLKPLGDKEKLEGIKKILHYANPGPGGFYDDLGNFMNESHLVRKFNYEDDPYYLKSPLDAFLITEGMPISWQRMAETRYGAPLELHYSDLDPDARYSLKIIYYGRYKATVFLTANGGIPVHGPIDIGMAPKEIAVDIPEEATSSGELTLAWNLVSGRGIQVADVWLIKK</sequence>
<dbReference type="Proteomes" id="UP000184088">
    <property type="component" value="Unassembled WGS sequence"/>
</dbReference>
<dbReference type="InterPro" id="IPR029018">
    <property type="entry name" value="Hex-like_dom2"/>
</dbReference>
<evidence type="ECO:0000313" key="3">
    <source>
        <dbReference type="Proteomes" id="UP000184088"/>
    </source>
</evidence>
<dbReference type="InterPro" id="IPR017853">
    <property type="entry name" value="GH"/>
</dbReference>
<dbReference type="GO" id="GO:0016787">
    <property type="term" value="F:hydrolase activity"/>
    <property type="evidence" value="ECO:0007669"/>
    <property type="project" value="UniProtKB-KW"/>
</dbReference>
<dbReference type="STRING" id="1121256.SAMN02746089_01076"/>
<protein>
    <recommendedName>
        <fullName evidence="4">Glycosyl hydrolase family 20, domain 2</fullName>
    </recommendedName>
</protein>